<sequence length="828" mass="87750">MDSLPPYFNTGTFNTSAFYTEKDYLTKEEADKLYLSISTSSNFTALSGVTPGTVTASKAVIVDSNKDITGFRNLTSSTLYTTNSLSFSASNSLSSSTCNLNIDSVSGDQTLGSTTSNKFHLRSNGSRKLTINSSGLIGINNTAPTKQLDIIGDTAVSNSLMQISDGIVQFQTYFDGVQCCLQTGTNNRLSFAVNNGSVAAYVETDSSFNVNNTLYCNNTIQLNDSTPIALTTSTTGNSYPMHIHAVTASTGLLNGIAFNTSSTDTVPLASIILDKPSNSNGNLIFYTRQGGATISEVMRLNNSGNVVVANTLSTTTLSTTNFTLNSISVTATGTQLNYLSGTTLGTITASKAVTVDSSSNINSILNLTKTADSRQILFTNGTSTGTVFHSNNGTLFMGTISANDFSLQTNNTVRVNITSAGVTNIISGFQLAGSTVNSTATELNYLSGVTTGTASASKALVLDSNKNIIGINKLNITNANSTALTGTTTADQYSLSLLSTVSGIGQYPGCSIAFRNAADNTGMPFSVILSERTGTGSGDLVFLNLGAANVSECLRVASTGACAVNQSLIAQLSVGGSSYYTDGSYQKLLNLQSNNFDAVEFEIQVNSGANTTSTNAVFMGTLTNNDLRIGANNSTKMIIKANGYVGINTTSPSTYLSVSGTVSNTFNVGGQLYAIGSSTAYTTSQLGPVTVSVSATFAGPIQCSSIYCTSDRRVKKNINLLDNNYCENLYNANVYTFDYIGSDDTIPKIGFIAQDLNKLGYINLLNLNENQNLKFEEEGDIEGIQMSIDYNKVSVINFMMIKKLMNKNKELEERLNKLEKFISKLDIQ</sequence>
<dbReference type="EMBL" id="MN739841">
    <property type="protein sequence ID" value="QHT74204.1"/>
    <property type="molecule type" value="Genomic_DNA"/>
</dbReference>
<name>A0A6C0H0X9_9ZZZZ</name>
<evidence type="ECO:0000256" key="1">
    <source>
        <dbReference type="SAM" id="Coils"/>
    </source>
</evidence>
<protein>
    <recommendedName>
        <fullName evidence="2">Peptidase S74 domain-containing protein</fullName>
    </recommendedName>
</protein>
<keyword evidence="1" id="KW-0175">Coiled coil</keyword>
<dbReference type="PROSITE" id="PS51688">
    <property type="entry name" value="ICA"/>
    <property type="match status" value="1"/>
</dbReference>
<evidence type="ECO:0000313" key="3">
    <source>
        <dbReference type="EMBL" id="QHT74204.1"/>
    </source>
</evidence>
<accession>A0A6C0H0X9</accession>
<proteinExistence type="predicted"/>
<feature type="domain" description="Peptidase S74" evidence="2">
    <location>
        <begin position="710"/>
        <end position="815"/>
    </location>
</feature>
<dbReference type="InterPro" id="IPR030392">
    <property type="entry name" value="S74_ICA"/>
</dbReference>
<dbReference type="AlphaFoldDB" id="A0A6C0H0X9"/>
<evidence type="ECO:0000259" key="2">
    <source>
        <dbReference type="PROSITE" id="PS51688"/>
    </source>
</evidence>
<organism evidence="3">
    <name type="scientific">viral metagenome</name>
    <dbReference type="NCBI Taxonomy" id="1070528"/>
    <lineage>
        <taxon>unclassified sequences</taxon>
        <taxon>metagenomes</taxon>
        <taxon>organismal metagenomes</taxon>
    </lineage>
</organism>
<dbReference type="Pfam" id="PF13884">
    <property type="entry name" value="Peptidase_S74"/>
    <property type="match status" value="1"/>
</dbReference>
<reference evidence="3" key="1">
    <citation type="journal article" date="2020" name="Nature">
        <title>Giant virus diversity and host interactions through global metagenomics.</title>
        <authorList>
            <person name="Schulz F."/>
            <person name="Roux S."/>
            <person name="Paez-Espino D."/>
            <person name="Jungbluth S."/>
            <person name="Walsh D.A."/>
            <person name="Denef V.J."/>
            <person name="McMahon K.D."/>
            <person name="Konstantinidis K.T."/>
            <person name="Eloe-Fadrosh E.A."/>
            <person name="Kyrpides N.C."/>
            <person name="Woyke T."/>
        </authorList>
    </citation>
    <scope>NUCLEOTIDE SEQUENCE</scope>
    <source>
        <strain evidence="3">GVMAG-M-3300023179-4</strain>
    </source>
</reference>
<feature type="coiled-coil region" evidence="1">
    <location>
        <begin position="801"/>
        <end position="828"/>
    </location>
</feature>